<dbReference type="InterPro" id="IPR015854">
    <property type="entry name" value="ABC_transpr_LolD-like"/>
</dbReference>
<dbReference type="AlphaFoldDB" id="A0A2R6Y4J4"/>
<feature type="domain" description="ABC transporter" evidence="5">
    <location>
        <begin position="86"/>
        <end position="309"/>
    </location>
</feature>
<dbReference type="InterPro" id="IPR003439">
    <property type="entry name" value="ABC_transporter-like_ATP-bd"/>
</dbReference>
<feature type="region of interest" description="Disordered" evidence="4">
    <location>
        <begin position="1"/>
        <end position="80"/>
    </location>
</feature>
<dbReference type="GO" id="GO:0022857">
    <property type="term" value="F:transmembrane transporter activity"/>
    <property type="evidence" value="ECO:0007669"/>
    <property type="project" value="TreeGrafter"/>
</dbReference>
<comment type="caution">
    <text evidence="6">The sequence shown here is derived from an EMBL/GenBank/DDBJ whole genome shotgun (WGS) entry which is preliminary data.</text>
</comment>
<keyword evidence="1" id="KW-0813">Transport</keyword>
<dbReference type="Proteomes" id="UP000244338">
    <property type="component" value="Unassembled WGS sequence"/>
</dbReference>
<dbReference type="GO" id="GO:0016887">
    <property type="term" value="F:ATP hydrolysis activity"/>
    <property type="evidence" value="ECO:0007669"/>
    <property type="project" value="InterPro"/>
</dbReference>
<keyword evidence="3 6" id="KW-0067">ATP-binding</keyword>
<dbReference type="GO" id="GO:0005886">
    <property type="term" value="C:plasma membrane"/>
    <property type="evidence" value="ECO:0007669"/>
    <property type="project" value="TreeGrafter"/>
</dbReference>
<evidence type="ECO:0000313" key="6">
    <source>
        <dbReference type="EMBL" id="PTQ57609.1"/>
    </source>
</evidence>
<name>A0A2R6Y4J4_9BACL</name>
<dbReference type="PROSITE" id="PS50893">
    <property type="entry name" value="ABC_TRANSPORTER_2"/>
    <property type="match status" value="1"/>
</dbReference>
<dbReference type="SUPFAM" id="SSF52540">
    <property type="entry name" value="P-loop containing nucleoside triphosphate hydrolases"/>
    <property type="match status" value="1"/>
</dbReference>
<dbReference type="InterPro" id="IPR027417">
    <property type="entry name" value="P-loop_NTPase"/>
</dbReference>
<dbReference type="EMBL" id="PEBX01000004">
    <property type="protein sequence ID" value="PTQ57609.1"/>
    <property type="molecule type" value="Genomic_DNA"/>
</dbReference>
<keyword evidence="6" id="KW-0131">Cell cycle</keyword>
<evidence type="ECO:0000256" key="2">
    <source>
        <dbReference type="ARBA" id="ARBA00022741"/>
    </source>
</evidence>
<evidence type="ECO:0000313" key="7">
    <source>
        <dbReference type="Proteomes" id="UP000244338"/>
    </source>
</evidence>
<dbReference type="GO" id="GO:0051301">
    <property type="term" value="P:cell division"/>
    <property type="evidence" value="ECO:0007669"/>
    <property type="project" value="UniProtKB-KW"/>
</dbReference>
<dbReference type="Gene3D" id="3.40.50.300">
    <property type="entry name" value="P-loop containing nucleotide triphosphate hydrolases"/>
    <property type="match status" value="1"/>
</dbReference>
<dbReference type="CDD" id="cd03255">
    <property type="entry name" value="ABC_MJ0796_LolCDE_FtsE"/>
    <property type="match status" value="1"/>
</dbReference>
<protein>
    <submittedName>
        <fullName evidence="6">Cell division transporter, ATP-binding protein FtsE</fullName>
    </submittedName>
</protein>
<keyword evidence="6" id="KW-0132">Cell division</keyword>
<sequence>MLKTNNLKNQRMGRSMPHVQSGVQSGVQSDVQSGVQSDVQSGVQSDVQSGVQTDVLPDVQTDVQPGVQPDRQPDKRVDAPQDVQPIVVRDLTQMFDSPAGRVKLFENVSFTIPPGALIMLRGKSGTGKTTLLNILSGLSSPTSGEVRYGEVHLFKLDDKQRTLFRRRNMGIVFQAHPLVPTMTAYENIVLTLKLARVPAREWEARVKAVLAMVEMERRAHHLPTELSGGEEQRIALARALVHHPAYMFADEPTAELDHTRSIRLMERLRRFQETHGSTIIMTTHDPELLTFADQVYELGQASLRTTVPS</sequence>
<organism evidence="6 7">
    <name type="scientific">Candidatus Carbonibacillus altaicus</name>
    <dbReference type="NCBI Taxonomy" id="2163959"/>
    <lineage>
        <taxon>Bacteria</taxon>
        <taxon>Bacillati</taxon>
        <taxon>Bacillota</taxon>
        <taxon>Bacilli</taxon>
        <taxon>Bacillales</taxon>
        <taxon>Candidatus Carbonibacillus</taxon>
    </lineage>
</organism>
<proteinExistence type="predicted"/>
<keyword evidence="2" id="KW-0547">Nucleotide-binding</keyword>
<gene>
    <name evidence="6" type="ORF">BSOLF_1153</name>
</gene>
<feature type="compositionally biased region" description="Polar residues" evidence="4">
    <location>
        <begin position="21"/>
        <end position="52"/>
    </location>
</feature>
<reference evidence="7" key="1">
    <citation type="journal article" date="2018" name="Sci. Rep.">
        <title>Lignite coal burning seam in the remote Altai Mountains harbors a hydrogen-driven thermophilic microbial community.</title>
        <authorList>
            <person name="Kadnikov V.V."/>
            <person name="Mardanov A.V."/>
            <person name="Ivasenko D.A."/>
            <person name="Antsiferov D.V."/>
            <person name="Beletsky A.V."/>
            <person name="Karnachuk O.V."/>
            <person name="Ravin N.V."/>
        </authorList>
    </citation>
    <scope>NUCLEOTIDE SEQUENCE [LARGE SCALE GENOMIC DNA]</scope>
</reference>
<dbReference type="PANTHER" id="PTHR24220">
    <property type="entry name" value="IMPORT ATP-BINDING PROTEIN"/>
    <property type="match status" value="1"/>
</dbReference>
<dbReference type="InterPro" id="IPR003593">
    <property type="entry name" value="AAA+_ATPase"/>
</dbReference>
<evidence type="ECO:0000256" key="1">
    <source>
        <dbReference type="ARBA" id="ARBA00022448"/>
    </source>
</evidence>
<evidence type="ECO:0000259" key="5">
    <source>
        <dbReference type="PROSITE" id="PS50893"/>
    </source>
</evidence>
<dbReference type="GO" id="GO:0005524">
    <property type="term" value="F:ATP binding"/>
    <property type="evidence" value="ECO:0007669"/>
    <property type="project" value="UniProtKB-KW"/>
</dbReference>
<accession>A0A2R6Y4J4</accession>
<evidence type="ECO:0000256" key="4">
    <source>
        <dbReference type="SAM" id="MobiDB-lite"/>
    </source>
</evidence>
<dbReference type="SMART" id="SM00382">
    <property type="entry name" value="AAA"/>
    <property type="match status" value="1"/>
</dbReference>
<evidence type="ECO:0000256" key="3">
    <source>
        <dbReference type="ARBA" id="ARBA00022840"/>
    </source>
</evidence>
<dbReference type="InterPro" id="IPR017911">
    <property type="entry name" value="MacB-like_ATP-bd"/>
</dbReference>
<dbReference type="Pfam" id="PF00005">
    <property type="entry name" value="ABC_tran"/>
    <property type="match status" value="1"/>
</dbReference>